<dbReference type="EMBL" id="FNPC01000012">
    <property type="protein sequence ID" value="SDY87632.1"/>
    <property type="molecule type" value="Genomic_DNA"/>
</dbReference>
<dbReference type="OrthoDB" id="204292at2157"/>
<gene>
    <name evidence="4" type="ORF">SAMN05216564_11295</name>
</gene>
<feature type="region of interest" description="Disordered" evidence="1">
    <location>
        <begin position="1"/>
        <end position="33"/>
    </location>
</feature>
<feature type="domain" description="DUF8013" evidence="3">
    <location>
        <begin position="1"/>
        <end position="36"/>
    </location>
</feature>
<evidence type="ECO:0000259" key="2">
    <source>
        <dbReference type="Pfam" id="PF20586"/>
    </source>
</evidence>
<name>A0A1H3NFD3_9EURY</name>
<dbReference type="AlphaFoldDB" id="A0A1H3NFD3"/>
<organism evidence="4 5">
    <name type="scientific">Halopenitus persicus</name>
    <dbReference type="NCBI Taxonomy" id="1048396"/>
    <lineage>
        <taxon>Archaea</taxon>
        <taxon>Methanobacteriati</taxon>
        <taxon>Methanobacteriota</taxon>
        <taxon>Stenosarchaea group</taxon>
        <taxon>Halobacteria</taxon>
        <taxon>Halobacteriales</taxon>
        <taxon>Haloferacaceae</taxon>
        <taxon>Halopenitus</taxon>
    </lineage>
</organism>
<dbReference type="InterPro" id="IPR058326">
    <property type="entry name" value="DUF8013"/>
</dbReference>
<dbReference type="InterPro" id="IPR046738">
    <property type="entry name" value="DUF6788"/>
</dbReference>
<sequence>MSQQQSPDNVSIDEIPVDIDNTQSAEVDSADVPTKATIPIKEIKDHRYYYRQWREGEKVTSKYKGPFNPDE</sequence>
<dbReference type="Proteomes" id="UP000199079">
    <property type="component" value="Unassembled WGS sequence"/>
</dbReference>
<dbReference type="Pfam" id="PF26043">
    <property type="entry name" value="DUF8013"/>
    <property type="match status" value="1"/>
</dbReference>
<reference evidence="5" key="1">
    <citation type="submission" date="2016-10" db="EMBL/GenBank/DDBJ databases">
        <authorList>
            <person name="Varghese N."/>
            <person name="Submissions S."/>
        </authorList>
    </citation>
    <scope>NUCLEOTIDE SEQUENCE [LARGE SCALE GENOMIC DNA]</scope>
    <source>
        <strain evidence="5">DC30,IBRC 10041,KCTC 4046</strain>
    </source>
</reference>
<feature type="domain" description="DUF6788" evidence="2">
    <location>
        <begin position="37"/>
        <end position="66"/>
    </location>
</feature>
<accession>A0A1H3NFD3</accession>
<evidence type="ECO:0000256" key="1">
    <source>
        <dbReference type="SAM" id="MobiDB-lite"/>
    </source>
</evidence>
<evidence type="ECO:0000259" key="3">
    <source>
        <dbReference type="Pfam" id="PF26043"/>
    </source>
</evidence>
<keyword evidence="5" id="KW-1185">Reference proteome</keyword>
<evidence type="ECO:0000313" key="4">
    <source>
        <dbReference type="EMBL" id="SDY87632.1"/>
    </source>
</evidence>
<dbReference type="Pfam" id="PF20586">
    <property type="entry name" value="DUF6788"/>
    <property type="match status" value="1"/>
</dbReference>
<dbReference type="RefSeq" id="WP_092734871.1">
    <property type="nucleotide sequence ID" value="NZ_FNPC01000012.1"/>
</dbReference>
<evidence type="ECO:0000313" key="5">
    <source>
        <dbReference type="Proteomes" id="UP000199079"/>
    </source>
</evidence>
<proteinExistence type="predicted"/>
<protein>
    <submittedName>
        <fullName evidence="4">Uncharacterized protein</fullName>
    </submittedName>
</protein>